<dbReference type="PANTHER" id="PTHR37549:SF1">
    <property type="entry name" value="LIPOPROTEIN LPRI"/>
    <property type="match status" value="1"/>
</dbReference>
<evidence type="ECO:0000256" key="2">
    <source>
        <dbReference type="SAM" id="SignalP"/>
    </source>
</evidence>
<gene>
    <name evidence="3" type="ORF">SAMN02745130_03459</name>
</gene>
<dbReference type="GO" id="GO:0005576">
    <property type="term" value="C:extracellular region"/>
    <property type="evidence" value="ECO:0007669"/>
    <property type="project" value="TreeGrafter"/>
</dbReference>
<organism evidence="3 4">
    <name type="scientific">Thiothrix eikelboomii</name>
    <dbReference type="NCBI Taxonomy" id="92487"/>
    <lineage>
        <taxon>Bacteria</taxon>
        <taxon>Pseudomonadati</taxon>
        <taxon>Pseudomonadota</taxon>
        <taxon>Gammaproteobacteria</taxon>
        <taxon>Thiotrichales</taxon>
        <taxon>Thiotrichaceae</taxon>
        <taxon>Thiothrix</taxon>
    </lineage>
</organism>
<dbReference type="OrthoDB" id="5622627at2"/>
<feature type="signal peptide" evidence="2">
    <location>
        <begin position="1"/>
        <end position="20"/>
    </location>
</feature>
<feature type="compositionally biased region" description="Low complexity" evidence="1">
    <location>
        <begin position="116"/>
        <end position="134"/>
    </location>
</feature>
<evidence type="ECO:0000313" key="3">
    <source>
        <dbReference type="EMBL" id="SKA93035.1"/>
    </source>
</evidence>
<dbReference type="InterPro" id="IPR052755">
    <property type="entry name" value="Lysozyme_Inhibitor_LprI"/>
</dbReference>
<feature type="chain" id="PRO_5013114972" evidence="2">
    <location>
        <begin position="21"/>
        <end position="220"/>
    </location>
</feature>
<dbReference type="PANTHER" id="PTHR37549">
    <property type="entry name" value="LIPOPROTEIN LPRI"/>
    <property type="match status" value="1"/>
</dbReference>
<dbReference type="RefSeq" id="WP_078923896.1">
    <property type="nucleotide sequence ID" value="NZ_FUYB01000023.1"/>
</dbReference>
<accession>A0A1T4XVE5</accession>
<keyword evidence="4" id="KW-1185">Reference proteome</keyword>
<dbReference type="Proteomes" id="UP000190460">
    <property type="component" value="Unassembled WGS sequence"/>
</dbReference>
<dbReference type="EMBL" id="FUYB01000023">
    <property type="protein sequence ID" value="SKA93035.1"/>
    <property type="molecule type" value="Genomic_DNA"/>
</dbReference>
<dbReference type="STRING" id="92487.SAMN02745130_03459"/>
<feature type="region of interest" description="Disordered" evidence="1">
    <location>
        <begin position="104"/>
        <end position="135"/>
    </location>
</feature>
<sequence>MKRFILCLSLSACLPLTAYAAGFDCTKAKTDAEKTICNTTSLSDLDEILVLSFNKAAATSADAKALKTAQLNWLKSRDLCATDVDCLTNSYAARLSELINLVANRPDTTKPPPSSTTPQPNEPATDPETTATPTGQTLVGTIASYECGDNCYLTVKDEQGKDHVALCTAPECASWNEVAEMPASFLQKKVQVSLGRAKQYDGAGNEMGEMDAFDSLTLLE</sequence>
<dbReference type="AlphaFoldDB" id="A0A1T4XVE5"/>
<protein>
    <submittedName>
        <fullName evidence="3">Uncharacterized protein YPO0702</fullName>
    </submittedName>
</protein>
<proteinExistence type="predicted"/>
<keyword evidence="2" id="KW-0732">Signal</keyword>
<evidence type="ECO:0000256" key="1">
    <source>
        <dbReference type="SAM" id="MobiDB-lite"/>
    </source>
</evidence>
<name>A0A1T4XVE5_9GAMM</name>
<reference evidence="3 4" key="1">
    <citation type="submission" date="2017-02" db="EMBL/GenBank/DDBJ databases">
        <authorList>
            <person name="Peterson S.W."/>
        </authorList>
    </citation>
    <scope>NUCLEOTIDE SEQUENCE [LARGE SCALE GENOMIC DNA]</scope>
    <source>
        <strain evidence="3 4">ATCC 49788</strain>
    </source>
</reference>
<evidence type="ECO:0000313" key="4">
    <source>
        <dbReference type="Proteomes" id="UP000190460"/>
    </source>
</evidence>